<feature type="region of interest" description="Disordered" evidence="1">
    <location>
        <begin position="241"/>
        <end position="270"/>
    </location>
</feature>
<evidence type="ECO:0000313" key="4">
    <source>
        <dbReference type="Proteomes" id="UP001212997"/>
    </source>
</evidence>
<proteinExistence type="predicted"/>
<accession>A0AAD5VB88</accession>
<dbReference type="AlphaFoldDB" id="A0AAD5VB88"/>
<keyword evidence="4" id="KW-1185">Reference proteome</keyword>
<keyword evidence="2" id="KW-0472">Membrane</keyword>
<feature type="compositionally biased region" description="Polar residues" evidence="1">
    <location>
        <begin position="250"/>
        <end position="270"/>
    </location>
</feature>
<feature type="transmembrane region" description="Helical" evidence="2">
    <location>
        <begin position="187"/>
        <end position="207"/>
    </location>
</feature>
<keyword evidence="2" id="KW-1133">Transmembrane helix</keyword>
<dbReference type="EMBL" id="JANAWD010000095">
    <property type="protein sequence ID" value="KAJ3487317.1"/>
    <property type="molecule type" value="Genomic_DNA"/>
</dbReference>
<dbReference type="Proteomes" id="UP001212997">
    <property type="component" value="Unassembled WGS sequence"/>
</dbReference>
<evidence type="ECO:0000256" key="2">
    <source>
        <dbReference type="SAM" id="Phobius"/>
    </source>
</evidence>
<comment type="caution">
    <text evidence="3">The sequence shown here is derived from an EMBL/GenBank/DDBJ whole genome shotgun (WGS) entry which is preliminary data.</text>
</comment>
<feature type="transmembrane region" description="Helical" evidence="2">
    <location>
        <begin position="118"/>
        <end position="142"/>
    </location>
</feature>
<keyword evidence="2" id="KW-0812">Transmembrane</keyword>
<evidence type="ECO:0000313" key="3">
    <source>
        <dbReference type="EMBL" id="KAJ3487317.1"/>
    </source>
</evidence>
<feature type="transmembrane region" description="Helical" evidence="2">
    <location>
        <begin position="162"/>
        <end position="181"/>
    </location>
</feature>
<gene>
    <name evidence="3" type="ORF">NLI96_g3610</name>
</gene>
<protein>
    <submittedName>
        <fullName evidence="3">Uncharacterized protein</fullName>
    </submittedName>
</protein>
<reference evidence="3" key="1">
    <citation type="submission" date="2022-07" db="EMBL/GenBank/DDBJ databases">
        <title>Genome Sequence of Physisporinus lineatus.</title>
        <authorList>
            <person name="Buettner E."/>
        </authorList>
    </citation>
    <scope>NUCLEOTIDE SEQUENCE</scope>
    <source>
        <strain evidence="3">VT162</strain>
    </source>
</reference>
<organism evidence="3 4">
    <name type="scientific">Meripilus lineatus</name>
    <dbReference type="NCBI Taxonomy" id="2056292"/>
    <lineage>
        <taxon>Eukaryota</taxon>
        <taxon>Fungi</taxon>
        <taxon>Dikarya</taxon>
        <taxon>Basidiomycota</taxon>
        <taxon>Agaricomycotina</taxon>
        <taxon>Agaricomycetes</taxon>
        <taxon>Polyporales</taxon>
        <taxon>Meripilaceae</taxon>
        <taxon>Meripilus</taxon>
    </lineage>
</organism>
<name>A0AAD5VB88_9APHY</name>
<sequence>MVNWKSIQELELEGGYLQLTFLDLTFTFTLWKLGSHLLVGLRMELYSRSQEIELAVDSIFSMPLSSPRDNDRNGDHIRRIGHWNRLPRLAALCLHVHVFGGTRKSTGGCFPMRSDRRILVATFIYPVVVDFIVLVLAAYKLVIQSRSYHRSRLMKLLFNDGFIYFIIVFVINIPTAVISYLELNPILYILFAIPASIVTVIASSRAVRRLSNFSPEKPAIYMITSLGEIVRTRELSRISFARPQKDGPTDTPSVVASVPGDSNPSIVNSNVAEVKNRPHVHNDANV</sequence>
<evidence type="ECO:0000256" key="1">
    <source>
        <dbReference type="SAM" id="MobiDB-lite"/>
    </source>
</evidence>